<dbReference type="GO" id="GO:0016747">
    <property type="term" value="F:acyltransferase activity, transferring groups other than amino-acyl groups"/>
    <property type="evidence" value="ECO:0007669"/>
    <property type="project" value="InterPro"/>
</dbReference>
<dbReference type="SUPFAM" id="SSF55729">
    <property type="entry name" value="Acyl-CoA N-acyltransferases (Nat)"/>
    <property type="match status" value="1"/>
</dbReference>
<proteinExistence type="predicted"/>
<protein>
    <submittedName>
        <fullName evidence="2">Acyl-CoA N-acyltransferase</fullName>
    </submittedName>
</protein>
<dbReference type="InterPro" id="IPR051531">
    <property type="entry name" value="N-acetyltransferase"/>
</dbReference>
<evidence type="ECO:0000313" key="3">
    <source>
        <dbReference type="Proteomes" id="UP000799118"/>
    </source>
</evidence>
<sequence>MFETDRLRIRARRSTDSENLHILWNDPQVQKTLTIGHTVPSDGMPDNKDPGTLFSAIIETKEGNEFIGFTIWFMESPKNRDAGFGIALLPKYWSKGYAKEALRFLVDYSFHQLALHRVTLTVFENNKGAIELYKKIGFVQERVQRKAIWLDGRWQDVIGMGILDETWAAERKHLQ</sequence>
<accession>A0A6A4I5I3</accession>
<dbReference type="InterPro" id="IPR016181">
    <property type="entry name" value="Acyl_CoA_acyltransferase"/>
</dbReference>
<dbReference type="OrthoDB" id="630895at2759"/>
<dbReference type="Proteomes" id="UP000799118">
    <property type="component" value="Unassembled WGS sequence"/>
</dbReference>
<dbReference type="InterPro" id="IPR000182">
    <property type="entry name" value="GNAT_dom"/>
</dbReference>
<name>A0A6A4I5I3_9AGAR</name>
<gene>
    <name evidence="2" type="ORF">BT96DRAFT_448387</name>
</gene>
<dbReference type="PANTHER" id="PTHR43792">
    <property type="entry name" value="GNAT FAMILY, PUTATIVE (AFU_ORTHOLOGUE AFUA_3G00765)-RELATED-RELATED"/>
    <property type="match status" value="1"/>
</dbReference>
<dbReference type="Gene3D" id="3.40.630.30">
    <property type="match status" value="1"/>
</dbReference>
<dbReference type="EMBL" id="ML769420">
    <property type="protein sequence ID" value="KAE9404064.1"/>
    <property type="molecule type" value="Genomic_DNA"/>
</dbReference>
<dbReference type="AlphaFoldDB" id="A0A6A4I5I3"/>
<dbReference type="CDD" id="cd04301">
    <property type="entry name" value="NAT_SF"/>
    <property type="match status" value="1"/>
</dbReference>
<evidence type="ECO:0000313" key="2">
    <source>
        <dbReference type="EMBL" id="KAE9404064.1"/>
    </source>
</evidence>
<evidence type="ECO:0000259" key="1">
    <source>
        <dbReference type="PROSITE" id="PS51186"/>
    </source>
</evidence>
<dbReference type="Pfam" id="PF13302">
    <property type="entry name" value="Acetyltransf_3"/>
    <property type="match status" value="1"/>
</dbReference>
<reference evidence="2" key="1">
    <citation type="journal article" date="2019" name="Environ. Microbiol.">
        <title>Fungal ecological strategies reflected in gene transcription - a case study of two litter decomposers.</title>
        <authorList>
            <person name="Barbi F."/>
            <person name="Kohler A."/>
            <person name="Barry K."/>
            <person name="Baskaran P."/>
            <person name="Daum C."/>
            <person name="Fauchery L."/>
            <person name="Ihrmark K."/>
            <person name="Kuo A."/>
            <person name="LaButti K."/>
            <person name="Lipzen A."/>
            <person name="Morin E."/>
            <person name="Grigoriev I.V."/>
            <person name="Henrissat B."/>
            <person name="Lindahl B."/>
            <person name="Martin F."/>
        </authorList>
    </citation>
    <scope>NUCLEOTIDE SEQUENCE</scope>
    <source>
        <strain evidence="2">JB14</strain>
    </source>
</reference>
<dbReference type="PROSITE" id="PS51186">
    <property type="entry name" value="GNAT"/>
    <property type="match status" value="1"/>
</dbReference>
<organism evidence="2 3">
    <name type="scientific">Gymnopus androsaceus JB14</name>
    <dbReference type="NCBI Taxonomy" id="1447944"/>
    <lineage>
        <taxon>Eukaryota</taxon>
        <taxon>Fungi</taxon>
        <taxon>Dikarya</taxon>
        <taxon>Basidiomycota</taxon>
        <taxon>Agaricomycotina</taxon>
        <taxon>Agaricomycetes</taxon>
        <taxon>Agaricomycetidae</taxon>
        <taxon>Agaricales</taxon>
        <taxon>Marasmiineae</taxon>
        <taxon>Omphalotaceae</taxon>
        <taxon>Gymnopus</taxon>
    </lineage>
</organism>
<keyword evidence="3" id="KW-1185">Reference proteome</keyword>
<feature type="domain" description="N-acetyltransferase" evidence="1">
    <location>
        <begin position="7"/>
        <end position="165"/>
    </location>
</feature>